<dbReference type="CDD" id="cd04333">
    <property type="entry name" value="ProX_deacylase"/>
    <property type="match status" value="1"/>
</dbReference>
<gene>
    <name evidence="2" type="ORF">REJC140_02770</name>
</gene>
<evidence type="ECO:0000313" key="2">
    <source>
        <dbReference type="EMBL" id="CAD7029951.1"/>
    </source>
</evidence>
<reference evidence="2 3" key="1">
    <citation type="submission" date="2020-11" db="EMBL/GenBank/DDBJ databases">
        <authorList>
            <person name="Lassalle F."/>
        </authorList>
    </citation>
    <scope>NUCLEOTIDE SEQUENCE [LARGE SCALE GENOMIC DNA]</scope>
    <source>
        <strain evidence="2 3">JC140</strain>
    </source>
</reference>
<evidence type="ECO:0000313" key="3">
    <source>
        <dbReference type="Proteomes" id="UP000606921"/>
    </source>
</evidence>
<accession>A0ABN7JHE9</accession>
<protein>
    <submittedName>
        <fullName evidence="2">YbaK/EbsC family protein</fullName>
    </submittedName>
</protein>
<dbReference type="InterPro" id="IPR007214">
    <property type="entry name" value="YbaK/aa-tRNA-synth-assoc-dom"/>
</dbReference>
<dbReference type="Proteomes" id="UP000606921">
    <property type="component" value="Unassembled WGS sequence"/>
</dbReference>
<organism evidence="2 3">
    <name type="scientific">Pseudorhizobium endolithicum</name>
    <dbReference type="NCBI Taxonomy" id="1191678"/>
    <lineage>
        <taxon>Bacteria</taxon>
        <taxon>Pseudomonadati</taxon>
        <taxon>Pseudomonadota</taxon>
        <taxon>Alphaproteobacteria</taxon>
        <taxon>Hyphomicrobiales</taxon>
        <taxon>Rhizobiaceae</taxon>
        <taxon>Rhizobium/Agrobacterium group</taxon>
        <taxon>Pseudorhizobium</taxon>
    </lineage>
</organism>
<comment type="caution">
    <text evidence="2">The sequence shown here is derived from an EMBL/GenBank/DDBJ whole genome shotgun (WGS) entry which is preliminary data.</text>
</comment>
<dbReference type="Pfam" id="PF04073">
    <property type="entry name" value="tRNA_edit"/>
    <property type="match status" value="1"/>
</dbReference>
<dbReference type="PANTHER" id="PTHR30411">
    <property type="entry name" value="CYTOPLASMIC PROTEIN"/>
    <property type="match status" value="1"/>
</dbReference>
<dbReference type="PANTHER" id="PTHR30411:SF1">
    <property type="entry name" value="CYTOPLASMIC PROTEIN"/>
    <property type="match status" value="1"/>
</dbReference>
<sequence length="205" mass="22275">MFWIIHQSRTKNSRKFAAQHCVRRMPRAGDFQVAVPVKSPYSLDMSLSSVQEFFAARAPDIEVLVTEASSATVPLAAAAHGVAPEQIAKTICIRVKDMVALVVMAGTSRLDNRKFKDRFGTKPRMVAPEEVLEMTSHPVGGVCPFGLRAPLPVLCDVSLRIFDIVIPAAGAPNAAVRINPLRLAELTEAEWVDLCQDPESAVAAQ</sequence>
<dbReference type="SUPFAM" id="SSF55826">
    <property type="entry name" value="YbaK/ProRS associated domain"/>
    <property type="match status" value="1"/>
</dbReference>
<feature type="domain" description="YbaK/aminoacyl-tRNA synthetase-associated" evidence="1">
    <location>
        <begin position="71"/>
        <end position="185"/>
    </location>
</feature>
<dbReference type="InterPro" id="IPR036754">
    <property type="entry name" value="YbaK/aa-tRNA-synt-asso_dom_sf"/>
</dbReference>
<name>A0ABN7JHE9_9HYPH</name>
<proteinExistence type="predicted"/>
<dbReference type="EMBL" id="CABFWF030000008">
    <property type="protein sequence ID" value="CAD7029951.1"/>
    <property type="molecule type" value="Genomic_DNA"/>
</dbReference>
<keyword evidence="3" id="KW-1185">Reference proteome</keyword>
<evidence type="ECO:0000259" key="1">
    <source>
        <dbReference type="Pfam" id="PF04073"/>
    </source>
</evidence>
<dbReference type="Gene3D" id="3.90.960.10">
    <property type="entry name" value="YbaK/aminoacyl-tRNA synthetase-associated domain"/>
    <property type="match status" value="1"/>
</dbReference>